<name>A0AAC9URL0_LATCU</name>
<dbReference type="Proteomes" id="UP000199749">
    <property type="component" value="Chromosome"/>
</dbReference>
<organism evidence="5 6">
    <name type="scientific">Latilactobacillus curvatus</name>
    <name type="common">Lactobacillus curvatus</name>
    <dbReference type="NCBI Taxonomy" id="28038"/>
    <lineage>
        <taxon>Bacteria</taxon>
        <taxon>Bacillati</taxon>
        <taxon>Bacillota</taxon>
        <taxon>Bacilli</taxon>
        <taxon>Lactobacillales</taxon>
        <taxon>Lactobacillaceae</taxon>
        <taxon>Latilactobacillus</taxon>
    </lineage>
</organism>
<protein>
    <submittedName>
        <fullName evidence="5">LacI family transcriptional regulator</fullName>
    </submittedName>
</protein>
<dbReference type="GO" id="GO:0003700">
    <property type="term" value="F:DNA-binding transcription factor activity"/>
    <property type="evidence" value="ECO:0007669"/>
    <property type="project" value="TreeGrafter"/>
</dbReference>
<evidence type="ECO:0000256" key="3">
    <source>
        <dbReference type="ARBA" id="ARBA00023163"/>
    </source>
</evidence>
<dbReference type="EMBL" id="CP022474">
    <property type="protein sequence ID" value="ASN60262.1"/>
    <property type="molecule type" value="Genomic_DNA"/>
</dbReference>
<dbReference type="PANTHER" id="PTHR30146">
    <property type="entry name" value="LACI-RELATED TRANSCRIPTIONAL REPRESSOR"/>
    <property type="match status" value="1"/>
</dbReference>
<dbReference type="Gene3D" id="3.40.50.2300">
    <property type="match status" value="2"/>
</dbReference>
<dbReference type="Pfam" id="PF00356">
    <property type="entry name" value="LacI"/>
    <property type="match status" value="1"/>
</dbReference>
<dbReference type="SUPFAM" id="SSF53822">
    <property type="entry name" value="Periplasmic binding protein-like I"/>
    <property type="match status" value="1"/>
</dbReference>
<evidence type="ECO:0000256" key="1">
    <source>
        <dbReference type="ARBA" id="ARBA00023015"/>
    </source>
</evidence>
<dbReference type="RefSeq" id="WP_089556803.1">
    <property type="nucleotide sequence ID" value="NZ_CP022474.1"/>
</dbReference>
<dbReference type="InterPro" id="IPR046335">
    <property type="entry name" value="LacI/GalR-like_sensor"/>
</dbReference>
<proteinExistence type="predicted"/>
<keyword evidence="2" id="KW-0238">DNA-binding</keyword>
<dbReference type="GO" id="GO:0000976">
    <property type="term" value="F:transcription cis-regulatory region binding"/>
    <property type="evidence" value="ECO:0007669"/>
    <property type="project" value="TreeGrafter"/>
</dbReference>
<keyword evidence="1" id="KW-0805">Transcription regulation</keyword>
<accession>A0AAC9URL0</accession>
<dbReference type="AlphaFoldDB" id="A0AAC9URL0"/>
<evidence type="ECO:0000313" key="6">
    <source>
        <dbReference type="Proteomes" id="UP000199749"/>
    </source>
</evidence>
<keyword evidence="3" id="KW-0804">Transcription</keyword>
<feature type="domain" description="HTH lacI-type" evidence="4">
    <location>
        <begin position="3"/>
        <end position="57"/>
    </location>
</feature>
<dbReference type="PROSITE" id="PS50932">
    <property type="entry name" value="HTH_LACI_2"/>
    <property type="match status" value="1"/>
</dbReference>
<dbReference type="Pfam" id="PF13377">
    <property type="entry name" value="Peripla_BP_3"/>
    <property type="match status" value="1"/>
</dbReference>
<dbReference type="PANTHER" id="PTHR30146:SF149">
    <property type="entry name" value="HTH-TYPE TRANSCRIPTIONAL REGULATOR EBGR"/>
    <property type="match status" value="1"/>
</dbReference>
<evidence type="ECO:0000259" key="4">
    <source>
        <dbReference type="PROSITE" id="PS50932"/>
    </source>
</evidence>
<dbReference type="PROSITE" id="PS00356">
    <property type="entry name" value="HTH_LACI_1"/>
    <property type="match status" value="1"/>
</dbReference>
<dbReference type="Gene3D" id="1.10.260.40">
    <property type="entry name" value="lambda repressor-like DNA-binding domains"/>
    <property type="match status" value="1"/>
</dbReference>
<sequence>MAITISEIAKKAGVGVGTVSRYINKQPHVSKKSGEKIQAVIDEFDFVPSAIAAQLRSHSTKTIGLLVSRVANPFFSVLFDKLETKLKKLGYQVLVTQTHDDPESEQKFLEQLKTQKVDAVILASVENPDLVMRVGKEFKNKIVLLNEHIEGAGIPSIELNHYQATINALDYLYINGRRHIAYVTGGDYPSVQHGKTRTKAYQDFCAQHNLAISPQDIYVHQHTIYDGIEIGKRIISMTENTRPDSIFTNSDEVAIGVIHALKKGKIAVPKDIAVIGYDDQPMASFVEVPLTTLQQPIDEMVKQTAELLLNCLKGIENREQQKLELKLVVRTSA</sequence>
<dbReference type="SUPFAM" id="SSF47413">
    <property type="entry name" value="lambda repressor-like DNA-binding domains"/>
    <property type="match status" value="1"/>
</dbReference>
<reference evidence="5 6" key="1">
    <citation type="submission" date="2017-07" db="EMBL/GenBank/DDBJ databases">
        <title>Lactobacillus curvatus MRS6 whole genome.</title>
        <authorList>
            <person name="Jans C."/>
            <person name="Lagler S."/>
            <person name="Lacroix C."/>
            <person name="Meile L."/>
            <person name="Stevens M.J.A."/>
        </authorList>
    </citation>
    <scope>NUCLEOTIDE SEQUENCE [LARGE SCALE GENOMIC DNA]</scope>
    <source>
        <strain evidence="5 6">MRS6</strain>
    </source>
</reference>
<dbReference type="CDD" id="cd06286">
    <property type="entry name" value="PBP1_CcpB-like"/>
    <property type="match status" value="1"/>
</dbReference>
<evidence type="ECO:0000313" key="5">
    <source>
        <dbReference type="EMBL" id="ASN60262.1"/>
    </source>
</evidence>
<dbReference type="InterPro" id="IPR000843">
    <property type="entry name" value="HTH_LacI"/>
</dbReference>
<dbReference type="InterPro" id="IPR028082">
    <property type="entry name" value="Peripla_BP_I"/>
</dbReference>
<evidence type="ECO:0000256" key="2">
    <source>
        <dbReference type="ARBA" id="ARBA00023125"/>
    </source>
</evidence>
<dbReference type="SMART" id="SM00354">
    <property type="entry name" value="HTH_LACI"/>
    <property type="match status" value="1"/>
</dbReference>
<gene>
    <name evidence="5" type="ORF">CG419_06245</name>
</gene>
<dbReference type="InterPro" id="IPR010982">
    <property type="entry name" value="Lambda_DNA-bd_dom_sf"/>
</dbReference>
<dbReference type="CDD" id="cd01392">
    <property type="entry name" value="HTH_LacI"/>
    <property type="match status" value="1"/>
</dbReference>